<dbReference type="HOGENOM" id="CLU_1383928_0_0_1"/>
<sequence length="197" mass="21723">MSASLELYAFAGFNGIWIKISEYRPIECKGAAHLQPDADTDPRKRSLREVLDGDIYHFLHRKNKIDDIAHPLCDIDDVDIFARPAITSSFDCRLVGSFRSAKRQRQSLFHDFGTQNFHQGLEIRPDKTSGNFLCFETVISSVPQSLGFGKSLAPPLCQFRRGGPSSRSTGRSLVCAVSISGDFAGFSSDETSRGSAS</sequence>
<reference evidence="1 2" key="1">
    <citation type="submission" date="2012-10" db="EMBL/GenBank/DDBJ databases">
        <title>Genome sequencing and analysis of entomopathogenic fungi Beauveria bassiana D1-5.</title>
        <authorList>
            <person name="Li Q."/>
            <person name="Wang L."/>
            <person name="Zhang Z."/>
            <person name="Wang Q."/>
            <person name="Ren J."/>
            <person name="Wang M."/>
            <person name="Xu W."/>
            <person name="Wang J."/>
            <person name="Lu Y."/>
            <person name="Du Q."/>
            <person name="Sun Z."/>
        </authorList>
    </citation>
    <scope>NUCLEOTIDE SEQUENCE [LARGE SCALE GENOMIC DNA]</scope>
    <source>
        <strain evidence="1 2">D1-5</strain>
    </source>
</reference>
<dbReference type="AlphaFoldDB" id="A0A0A2V924"/>
<dbReference type="Proteomes" id="UP000030106">
    <property type="component" value="Unassembled WGS sequence"/>
</dbReference>
<proteinExistence type="predicted"/>
<dbReference type="EMBL" id="ANFO01001132">
    <property type="protein sequence ID" value="KGQ04008.1"/>
    <property type="molecule type" value="Genomic_DNA"/>
</dbReference>
<comment type="caution">
    <text evidence="1">The sequence shown here is derived from an EMBL/GenBank/DDBJ whole genome shotgun (WGS) entry which is preliminary data.</text>
</comment>
<evidence type="ECO:0000313" key="2">
    <source>
        <dbReference type="Proteomes" id="UP000030106"/>
    </source>
</evidence>
<protein>
    <submittedName>
        <fullName evidence="1">Uncharacterized protein</fullName>
    </submittedName>
</protein>
<accession>A0A0A2V924</accession>
<gene>
    <name evidence="1" type="ORF">BBAD15_g10783</name>
</gene>
<organism evidence="1 2">
    <name type="scientific">Beauveria bassiana D1-5</name>
    <dbReference type="NCBI Taxonomy" id="1245745"/>
    <lineage>
        <taxon>Eukaryota</taxon>
        <taxon>Fungi</taxon>
        <taxon>Dikarya</taxon>
        <taxon>Ascomycota</taxon>
        <taxon>Pezizomycotina</taxon>
        <taxon>Sordariomycetes</taxon>
        <taxon>Hypocreomycetidae</taxon>
        <taxon>Hypocreales</taxon>
        <taxon>Cordycipitaceae</taxon>
        <taxon>Beauveria</taxon>
    </lineage>
</organism>
<evidence type="ECO:0000313" key="1">
    <source>
        <dbReference type="EMBL" id="KGQ04008.1"/>
    </source>
</evidence>
<name>A0A0A2V924_BEABA</name>